<dbReference type="EMBL" id="LXQA011133714">
    <property type="protein sequence ID" value="MCI86185.1"/>
    <property type="molecule type" value="Genomic_DNA"/>
</dbReference>
<organism evidence="2 3">
    <name type="scientific">Trifolium medium</name>
    <dbReference type="NCBI Taxonomy" id="97028"/>
    <lineage>
        <taxon>Eukaryota</taxon>
        <taxon>Viridiplantae</taxon>
        <taxon>Streptophyta</taxon>
        <taxon>Embryophyta</taxon>
        <taxon>Tracheophyta</taxon>
        <taxon>Spermatophyta</taxon>
        <taxon>Magnoliopsida</taxon>
        <taxon>eudicotyledons</taxon>
        <taxon>Gunneridae</taxon>
        <taxon>Pentapetalae</taxon>
        <taxon>rosids</taxon>
        <taxon>fabids</taxon>
        <taxon>Fabales</taxon>
        <taxon>Fabaceae</taxon>
        <taxon>Papilionoideae</taxon>
        <taxon>50 kb inversion clade</taxon>
        <taxon>NPAAA clade</taxon>
        <taxon>Hologalegina</taxon>
        <taxon>IRL clade</taxon>
        <taxon>Trifolieae</taxon>
        <taxon>Trifolium</taxon>
    </lineage>
</organism>
<keyword evidence="3" id="KW-1185">Reference proteome</keyword>
<evidence type="ECO:0000313" key="3">
    <source>
        <dbReference type="Proteomes" id="UP000265520"/>
    </source>
</evidence>
<feature type="non-terminal residue" evidence="2">
    <location>
        <position position="1"/>
    </location>
</feature>
<feature type="compositionally biased region" description="Pro residues" evidence="1">
    <location>
        <begin position="62"/>
        <end position="72"/>
    </location>
</feature>
<dbReference type="AlphaFoldDB" id="A0A392VH94"/>
<feature type="non-terminal residue" evidence="2">
    <location>
        <position position="72"/>
    </location>
</feature>
<protein>
    <submittedName>
        <fullName evidence="2">WW domain-binding protein</fullName>
    </submittedName>
</protein>
<accession>A0A392VH94</accession>
<name>A0A392VH94_9FABA</name>
<proteinExistence type="predicted"/>
<feature type="region of interest" description="Disordered" evidence="1">
    <location>
        <begin position="1"/>
        <end position="72"/>
    </location>
</feature>
<dbReference type="Proteomes" id="UP000265520">
    <property type="component" value="Unassembled WGS sequence"/>
</dbReference>
<reference evidence="2 3" key="1">
    <citation type="journal article" date="2018" name="Front. Plant Sci.">
        <title>Red Clover (Trifolium pratense) and Zigzag Clover (T. medium) - A Picture of Genomic Similarities and Differences.</title>
        <authorList>
            <person name="Dluhosova J."/>
            <person name="Istvanek J."/>
            <person name="Nedelnik J."/>
            <person name="Repkova J."/>
        </authorList>
    </citation>
    <scope>NUCLEOTIDE SEQUENCE [LARGE SCALE GENOMIC DNA]</scope>
    <source>
        <strain evidence="3">cv. 10/8</strain>
        <tissue evidence="2">Leaf</tissue>
    </source>
</reference>
<feature type="compositionally biased region" description="Pro residues" evidence="1">
    <location>
        <begin position="41"/>
        <end position="55"/>
    </location>
</feature>
<comment type="caution">
    <text evidence="2">The sequence shown here is derived from an EMBL/GenBank/DDBJ whole genome shotgun (WGS) entry which is preliminary data.</text>
</comment>
<sequence>NQEIQKMVPGPPPPRQQPPGPGPTLIPSLQPDVLPPGISRFPPPPPPPDMRPPLPVAGLPGQAPPPGMMVPI</sequence>
<evidence type="ECO:0000256" key="1">
    <source>
        <dbReference type="SAM" id="MobiDB-lite"/>
    </source>
</evidence>
<evidence type="ECO:0000313" key="2">
    <source>
        <dbReference type="EMBL" id="MCI86185.1"/>
    </source>
</evidence>
<feature type="compositionally biased region" description="Pro residues" evidence="1">
    <location>
        <begin position="9"/>
        <end position="24"/>
    </location>
</feature>